<dbReference type="SUPFAM" id="SSF49464">
    <property type="entry name" value="Carboxypeptidase regulatory domain-like"/>
    <property type="match status" value="1"/>
</dbReference>
<dbReference type="InterPro" id="IPR050330">
    <property type="entry name" value="Bact_OuterMem_StrucFunc"/>
</dbReference>
<sequence length="636" mass="70865">MKAKFIYITLICCSVANGQQKLKQAEKLFDEMAYVAAAKAYEEYFKKAKSEKPQGKSLLNMADAYYFTRDYGKAAAAYQKITLDDVHFNRYIQSLRIQKQYQEADRLMEGRLANNPGQLDRYHRQKKYLDSICTLRPVSKVTNVATVNTDKSDFGTAFYGSKTVFCSSKDTLQMGGKTYQYNMQPYLELYVADRNEADGMLINPKKFVAKSQINYHNAVAAFSPDLHIMYYSANIVKSSGKLHNSKAGTNNLGIFYGQPQGDYLREVKALPFNSIDYSVAQPALSKDGRWLYFVSDMPGGYGETDIYKVAVMPDGTFGKPLNLGPVINTPFKEMFPFVNDEALYFASEGHYGLGGLDIFKSEIAGESFTEPQNEGVPMNSNGDDFALTLSDDGSYGYFSSNRNGGMGDDDIYYFTKEKPCVQQVTGYVIHQKTSQTVKGAKVTGMGTDGRVLASAETDAGGFYVLALLCDATITIAVTAEDFAIEKTEVATPLQPGGLKLDLKVKMYTDLIKKEEGVEKIAINPIYFDLDKYNITPQAAAELDKVVDVLKRFPVMVIKIESHTDSRASDDYNITLSQNRAKATYNYILSKNIDPQRIESVTGYGETRLLNGCGNGVPCTEAQHQLNRRSEFIIVKK</sequence>
<evidence type="ECO:0000256" key="4">
    <source>
        <dbReference type="PROSITE-ProRule" id="PRU00473"/>
    </source>
</evidence>
<comment type="subcellular location">
    <subcellularLocation>
        <location evidence="1">Cell outer membrane</location>
    </subcellularLocation>
</comment>
<dbReference type="PRINTS" id="PR01021">
    <property type="entry name" value="OMPADOMAIN"/>
</dbReference>
<proteinExistence type="predicted"/>
<dbReference type="Proteomes" id="UP000216605">
    <property type="component" value="Unassembled WGS sequence"/>
</dbReference>
<dbReference type="PANTHER" id="PTHR30329">
    <property type="entry name" value="STATOR ELEMENT OF FLAGELLAR MOTOR COMPLEX"/>
    <property type="match status" value="1"/>
</dbReference>
<dbReference type="Gene3D" id="2.120.10.30">
    <property type="entry name" value="TolB, C-terminal domain"/>
    <property type="match status" value="1"/>
</dbReference>
<protein>
    <recommendedName>
        <fullName evidence="5">OmpA-like domain-containing protein</fullName>
    </recommendedName>
</protein>
<dbReference type="SUPFAM" id="SSF82171">
    <property type="entry name" value="DPP6 N-terminal domain-like"/>
    <property type="match status" value="1"/>
</dbReference>
<dbReference type="OrthoDB" id="9809364at2"/>
<dbReference type="EMBL" id="NOXV01000251">
    <property type="protein sequence ID" value="OYQ37644.1"/>
    <property type="molecule type" value="Genomic_DNA"/>
</dbReference>
<dbReference type="SUPFAM" id="SSF103088">
    <property type="entry name" value="OmpA-like"/>
    <property type="match status" value="1"/>
</dbReference>
<dbReference type="AlphaFoldDB" id="A0A255Z9S0"/>
<dbReference type="InterPro" id="IPR008969">
    <property type="entry name" value="CarboxyPept-like_regulatory"/>
</dbReference>
<keyword evidence="7" id="KW-1185">Reference proteome</keyword>
<dbReference type="InterPro" id="IPR006665">
    <property type="entry name" value="OmpA-like"/>
</dbReference>
<dbReference type="InterPro" id="IPR036737">
    <property type="entry name" value="OmpA-like_sf"/>
</dbReference>
<comment type="caution">
    <text evidence="6">The sequence shown here is derived from an EMBL/GenBank/DDBJ whole genome shotgun (WGS) entry which is preliminary data.</text>
</comment>
<organism evidence="6 7">
    <name type="scientific">Flavobacterium cyanobacteriorum</name>
    <dbReference type="NCBI Taxonomy" id="2022802"/>
    <lineage>
        <taxon>Bacteria</taxon>
        <taxon>Pseudomonadati</taxon>
        <taxon>Bacteroidota</taxon>
        <taxon>Flavobacteriia</taxon>
        <taxon>Flavobacteriales</taxon>
        <taxon>Flavobacteriaceae</taxon>
        <taxon>Flavobacterium</taxon>
    </lineage>
</organism>
<gene>
    <name evidence="6" type="ORF">CHU92_07750</name>
</gene>
<dbReference type="Pfam" id="PF07676">
    <property type="entry name" value="PD40"/>
    <property type="match status" value="2"/>
</dbReference>
<reference evidence="6 7" key="1">
    <citation type="submission" date="2017-07" db="EMBL/GenBank/DDBJ databases">
        <title>Flavobacterium cyanobacteriorum sp. nov., isolated from cyanobacterial aggregates in a eutrophic lake.</title>
        <authorList>
            <person name="Cai H."/>
        </authorList>
    </citation>
    <scope>NUCLEOTIDE SEQUENCE [LARGE SCALE GENOMIC DNA]</scope>
    <source>
        <strain evidence="6 7">TH021</strain>
    </source>
</reference>
<dbReference type="PROSITE" id="PS51123">
    <property type="entry name" value="OMPA_2"/>
    <property type="match status" value="1"/>
</dbReference>
<dbReference type="GO" id="GO:0009279">
    <property type="term" value="C:cell outer membrane"/>
    <property type="evidence" value="ECO:0007669"/>
    <property type="project" value="UniProtKB-SubCell"/>
</dbReference>
<dbReference type="CDD" id="cd07185">
    <property type="entry name" value="OmpA_C-like"/>
    <property type="match status" value="1"/>
</dbReference>
<evidence type="ECO:0000256" key="1">
    <source>
        <dbReference type="ARBA" id="ARBA00004442"/>
    </source>
</evidence>
<accession>A0A255Z9S0</accession>
<evidence type="ECO:0000313" key="6">
    <source>
        <dbReference type="EMBL" id="OYQ37644.1"/>
    </source>
</evidence>
<feature type="domain" description="OmpA-like" evidence="5">
    <location>
        <begin position="514"/>
        <end position="636"/>
    </location>
</feature>
<evidence type="ECO:0000256" key="2">
    <source>
        <dbReference type="ARBA" id="ARBA00023136"/>
    </source>
</evidence>
<dbReference type="InterPro" id="IPR011659">
    <property type="entry name" value="WD40"/>
</dbReference>
<evidence type="ECO:0000259" key="5">
    <source>
        <dbReference type="PROSITE" id="PS51123"/>
    </source>
</evidence>
<keyword evidence="3" id="KW-0998">Cell outer membrane</keyword>
<evidence type="ECO:0000256" key="3">
    <source>
        <dbReference type="ARBA" id="ARBA00023237"/>
    </source>
</evidence>
<dbReference type="InterPro" id="IPR011042">
    <property type="entry name" value="6-blade_b-propeller_TolB-like"/>
</dbReference>
<dbReference type="InterPro" id="IPR006664">
    <property type="entry name" value="OMP_bac"/>
</dbReference>
<dbReference type="PANTHER" id="PTHR30329:SF21">
    <property type="entry name" value="LIPOPROTEIN YIAD-RELATED"/>
    <property type="match status" value="1"/>
</dbReference>
<evidence type="ECO:0000313" key="7">
    <source>
        <dbReference type="Proteomes" id="UP000216605"/>
    </source>
</evidence>
<name>A0A255Z9S0_9FLAO</name>
<dbReference type="Pfam" id="PF00691">
    <property type="entry name" value="OmpA"/>
    <property type="match status" value="1"/>
</dbReference>
<dbReference type="Gene3D" id="3.30.1330.60">
    <property type="entry name" value="OmpA-like domain"/>
    <property type="match status" value="1"/>
</dbReference>
<dbReference type="RefSeq" id="WP_094414289.1">
    <property type="nucleotide sequence ID" value="NZ_NOXV01000251.1"/>
</dbReference>
<keyword evidence="2 4" id="KW-0472">Membrane</keyword>